<dbReference type="InterPro" id="IPR013783">
    <property type="entry name" value="Ig-like_fold"/>
</dbReference>
<name>A0ABW8DJI3_9PSED</name>
<dbReference type="RefSeq" id="WP_401232213.1">
    <property type="nucleotide sequence ID" value="NZ_JBIUVY010000010.1"/>
</dbReference>
<dbReference type="Gene3D" id="2.60.40.10">
    <property type="entry name" value="Immunoglobulins"/>
    <property type="match status" value="3"/>
</dbReference>
<reference evidence="1 2" key="1">
    <citation type="submission" date="2024-10" db="EMBL/GenBank/DDBJ databases">
        <title>The Natural Products Discovery Center: Release of the First 8490 Sequenced Strains for Exploring Actinobacteria Biosynthetic Diversity.</title>
        <authorList>
            <person name="Kalkreuter E."/>
            <person name="Kautsar S.A."/>
            <person name="Yang D."/>
            <person name="Bader C.D."/>
            <person name="Teijaro C.N."/>
            <person name="Fluegel L."/>
            <person name="Davis C.M."/>
            <person name="Simpson J.R."/>
            <person name="Lauterbach L."/>
            <person name="Steele A.D."/>
            <person name="Gui C."/>
            <person name="Meng S."/>
            <person name="Li G."/>
            <person name="Viehrig K."/>
            <person name="Ye F."/>
            <person name="Su P."/>
            <person name="Kiefer A.F."/>
            <person name="Nichols A."/>
            <person name="Cepeda A.J."/>
            <person name="Yan W."/>
            <person name="Fan B."/>
            <person name="Jiang Y."/>
            <person name="Adhikari A."/>
            <person name="Zheng C.-J."/>
            <person name="Schuster L."/>
            <person name="Cowan T.M."/>
            <person name="Smanski M.J."/>
            <person name="Chevrette M.G."/>
            <person name="De Carvalho L.P.S."/>
            <person name="Shen B."/>
        </authorList>
    </citation>
    <scope>NUCLEOTIDE SEQUENCE [LARGE SCALE GENOMIC DNA]</scope>
    <source>
        <strain evidence="1 2">NPDC087689</strain>
    </source>
</reference>
<proteinExistence type="predicted"/>
<protein>
    <submittedName>
        <fullName evidence="1">Ig-like domain repeat protein</fullName>
    </submittedName>
</protein>
<dbReference type="Gene3D" id="2.60.40.1080">
    <property type="match status" value="1"/>
</dbReference>
<dbReference type="SUPFAM" id="SSF49373">
    <property type="entry name" value="Invasin/intimin cell-adhesion fragments"/>
    <property type="match status" value="1"/>
</dbReference>
<dbReference type="Proteomes" id="UP001617296">
    <property type="component" value="Unassembled WGS sequence"/>
</dbReference>
<sequence length="1265" mass="138154">MRYHIRDIVFNWAVRRSQSTRVRVDAGGWRLEAPVIEQSINGIITIRDLNKQNVTIRVHVQGTDFALGDDVIFSFIGTPKTGKPLIRSACKTVDNIPSILDWEVSYADIRAIAMGLADASFLLKKKNGETLSSRRTFADVVGDVVMLPEPTIRELRGDTLHSDEPYATVDVRYPGMASGDLTNLIWQGTKPSGQPYLYEEERIVSENDAKAGLITFYIGAEHISPLAKLDLSYRVSNDQAALYGVTESERLLAKVEKIRATLPMPVVEEADPPDVLDPSRVFDIVHVLIDQVKTETGDIVSFGWRAEHPLGSTSDWVPVTTVTAGRPARFRVDEQFVTINIGQIVEVFYWIKHAATGLFSHSATLNLMVGYLVGELPPPIVEQARDGLLDPMKALNGVDVLVSYASMDTALDTVNLRWIGTPGPGTSVDQVKPAHASGTVAFRLLPSVVVPNINKVVYVLHLVNRYGKATESQSLALRVLNFQDPENDLPRPEVPQALNSVLDLMMFSGDPRVLVKRWPFIAPRQRIWLLLIGKTTAGAPCITKILDGREITSTQVTNGLNETLRRSELLKLGHSSEATVICKVAFDNDLSEDSACVFPVLNLTVRTRYDYVTPIIDGVSDSRGEVIDGGKTRDDHVTVSGTATRGETIELFDGGSTSLGTAEVGVESRWSLKIGMLTEKDYRITAKALYDADPVFSGPRTFTVKFVQTPEILSVSDSRSQIAHGATTYDNSVLIEGIATPNMQVQLFESNASLVTLDVDDDGRWQHRINNLRVKTYSLVATAKYEVDPPSSPARTFVVALAVTPTISRVTDIRGEVDMNGTTYYRAVTLTGKASRNETITLLDAGTPIDTVNIEASGNWTYQMTDLSLKVYRLTARAEYGSNPVSAPPRVFTVAAHIAPTISSIRDSVGSVAHNGTTYDTSVKVQGTATPREQIQLYNKGSLIGSPVTVKANKSWEVSVSGLTLTSHSLTAKALYDVQPVESDPRNFTVAAHIAPTLTSVHDGLVEVPNNGETKRTSVTLRGTVTPNRQVQIYDNNGYRLTVTAGASEWRATLAVSVGSHAVYAKAVSTGQNSTVRNFTVKPLHPPLVIDTSHMSLNGWHLRYGPTPTNPPAGAFRDRQASGGVPPYRYSSYNSNIAEVTATGRVISKGNGSTTIVITDAANQSAQYSVSTSNVETLFNTGRNTYTYAANLVASQGGRIPSRSEWTAFINNYRGVRTIELWCWTPEAYFFGKKWVIYPATGQLDYRVDIGIGGGTADGWGIRRA</sequence>
<gene>
    <name evidence="1" type="ORF">ACIOUF_08970</name>
</gene>
<keyword evidence="2" id="KW-1185">Reference proteome</keyword>
<evidence type="ECO:0000313" key="2">
    <source>
        <dbReference type="Proteomes" id="UP001617296"/>
    </source>
</evidence>
<dbReference type="EMBL" id="JBIUVY010000010">
    <property type="protein sequence ID" value="MFJ2286477.1"/>
    <property type="molecule type" value="Genomic_DNA"/>
</dbReference>
<accession>A0ABW8DJI3</accession>
<evidence type="ECO:0000313" key="1">
    <source>
        <dbReference type="EMBL" id="MFJ2286477.1"/>
    </source>
</evidence>
<dbReference type="InterPro" id="IPR008964">
    <property type="entry name" value="Invasin/intimin_cell_adhesion"/>
</dbReference>
<organism evidence="1 2">
    <name type="scientific">Pseudomonas iridis</name>
    <dbReference type="NCBI Taxonomy" id="2710587"/>
    <lineage>
        <taxon>Bacteria</taxon>
        <taxon>Pseudomonadati</taxon>
        <taxon>Pseudomonadota</taxon>
        <taxon>Gammaproteobacteria</taxon>
        <taxon>Pseudomonadales</taxon>
        <taxon>Pseudomonadaceae</taxon>
        <taxon>Pseudomonas</taxon>
    </lineage>
</organism>
<comment type="caution">
    <text evidence="1">The sequence shown here is derived from an EMBL/GenBank/DDBJ whole genome shotgun (WGS) entry which is preliminary data.</text>
</comment>